<gene>
    <name evidence="2" type="ORF">IGS73_09385</name>
</gene>
<evidence type="ECO:0000313" key="3">
    <source>
        <dbReference type="Proteomes" id="UP000593998"/>
    </source>
</evidence>
<accession>A0A7L9IX83</accession>
<dbReference type="AlphaFoldDB" id="A0A7L9IX83"/>
<protein>
    <submittedName>
        <fullName evidence="2">Uncharacterized protein</fullName>
    </submittedName>
</protein>
<dbReference type="RefSeq" id="WP_192910263.1">
    <property type="nucleotide sequence ID" value="NZ_CP062789.1"/>
</dbReference>
<sequence length="80" mass="8921">MTSMPASAPASQQSSDRHEHQRIPLRHGLTAVIVRYRDDEPRPERPTHVLPHASRQQAEYAKWLAGQRARRCDTPGGGAA</sequence>
<feature type="compositionally biased region" description="Low complexity" evidence="1">
    <location>
        <begin position="1"/>
        <end position="14"/>
    </location>
</feature>
<dbReference type="Proteomes" id="UP000593998">
    <property type="component" value="Chromosome"/>
</dbReference>
<feature type="region of interest" description="Disordered" evidence="1">
    <location>
        <begin position="1"/>
        <end position="26"/>
    </location>
</feature>
<evidence type="ECO:0000313" key="2">
    <source>
        <dbReference type="EMBL" id="QOK21393.1"/>
    </source>
</evidence>
<reference evidence="2 3" key="1">
    <citation type="submission" date="2020-10" db="EMBL/GenBank/DDBJ databases">
        <title>Janibacter indicus TT2 genome sequence.</title>
        <authorList>
            <person name="Lee K."/>
            <person name="Ganzorig M."/>
        </authorList>
    </citation>
    <scope>NUCLEOTIDE SEQUENCE [LARGE SCALE GENOMIC DNA]</scope>
    <source>
        <strain evidence="2 3">TT2</strain>
    </source>
</reference>
<proteinExistence type="predicted"/>
<dbReference type="EMBL" id="CP062789">
    <property type="protein sequence ID" value="QOK21393.1"/>
    <property type="molecule type" value="Genomic_DNA"/>
</dbReference>
<evidence type="ECO:0000256" key="1">
    <source>
        <dbReference type="SAM" id="MobiDB-lite"/>
    </source>
</evidence>
<organism evidence="2 3">
    <name type="scientific">Janibacter indicus</name>
    <dbReference type="NCBI Taxonomy" id="857417"/>
    <lineage>
        <taxon>Bacteria</taxon>
        <taxon>Bacillati</taxon>
        <taxon>Actinomycetota</taxon>
        <taxon>Actinomycetes</taxon>
        <taxon>Micrococcales</taxon>
        <taxon>Intrasporangiaceae</taxon>
        <taxon>Janibacter</taxon>
    </lineage>
</organism>
<name>A0A7L9IX83_9MICO</name>